<dbReference type="PANTHER" id="PTHR16222:SF12">
    <property type="entry name" value="ADP-RIBOSYLGLYCOHYDROLASE-RELATED"/>
    <property type="match status" value="1"/>
</dbReference>
<dbReference type="RefSeq" id="WP_083423484.1">
    <property type="nucleotide sequence ID" value="NZ_FOAP01000022.1"/>
</dbReference>
<evidence type="ECO:0000256" key="1">
    <source>
        <dbReference type="PIRSR" id="PIRSR605502-1"/>
    </source>
</evidence>
<dbReference type="Gene3D" id="1.10.4080.10">
    <property type="entry name" value="ADP-ribosylation/Crystallin J1"/>
    <property type="match status" value="1"/>
</dbReference>
<keyword evidence="2" id="KW-0378">Hydrolase</keyword>
<comment type="cofactor">
    <cofactor evidence="1">
        <name>Mg(2+)</name>
        <dbReference type="ChEBI" id="CHEBI:18420"/>
    </cofactor>
    <text evidence="1">Binds 2 magnesium ions per subunit.</text>
</comment>
<dbReference type="Pfam" id="PF03747">
    <property type="entry name" value="ADP_ribosyl_GH"/>
    <property type="match status" value="1"/>
</dbReference>
<reference evidence="3" key="1">
    <citation type="submission" date="2016-10" db="EMBL/GenBank/DDBJ databases">
        <authorList>
            <person name="Varghese N."/>
            <person name="Submissions S."/>
        </authorList>
    </citation>
    <scope>NUCLEOTIDE SEQUENCE [LARGE SCALE GENOMIC DNA]</scope>
    <source>
        <strain evidence="3">DSM 17044</strain>
    </source>
</reference>
<keyword evidence="3" id="KW-1185">Reference proteome</keyword>
<feature type="binding site" evidence="1">
    <location>
        <position position="287"/>
    </location>
    <ligand>
        <name>Mg(2+)</name>
        <dbReference type="ChEBI" id="CHEBI:18420"/>
        <label>1</label>
    </ligand>
</feature>
<dbReference type="InterPro" id="IPR050792">
    <property type="entry name" value="ADP-ribosylglycohydrolase"/>
</dbReference>
<dbReference type="OrthoDB" id="9806482at2"/>
<dbReference type="EMBL" id="FOAP01000022">
    <property type="protein sequence ID" value="SEM74242.1"/>
    <property type="molecule type" value="Genomic_DNA"/>
</dbReference>
<feature type="binding site" evidence="1">
    <location>
        <position position="73"/>
    </location>
    <ligand>
        <name>Mg(2+)</name>
        <dbReference type="ChEBI" id="CHEBI:18420"/>
        <label>1</label>
    </ligand>
</feature>
<dbReference type="PANTHER" id="PTHR16222">
    <property type="entry name" value="ADP-RIBOSYLGLYCOHYDROLASE"/>
    <property type="match status" value="1"/>
</dbReference>
<keyword evidence="1" id="KW-0460">Magnesium</keyword>
<name>A0A1H8AU13_STIAU</name>
<protein>
    <submittedName>
        <fullName evidence="2">ADP-ribosylglycohydrolase</fullName>
    </submittedName>
</protein>
<proteinExistence type="predicted"/>
<evidence type="ECO:0000313" key="2">
    <source>
        <dbReference type="EMBL" id="SEM74242.1"/>
    </source>
</evidence>
<evidence type="ECO:0000313" key="3">
    <source>
        <dbReference type="Proteomes" id="UP000182719"/>
    </source>
</evidence>
<dbReference type="GO" id="GO:0016787">
    <property type="term" value="F:hydrolase activity"/>
    <property type="evidence" value="ECO:0007669"/>
    <property type="project" value="UniProtKB-KW"/>
</dbReference>
<feature type="binding site" evidence="1">
    <location>
        <position position="72"/>
    </location>
    <ligand>
        <name>Mg(2+)</name>
        <dbReference type="ChEBI" id="CHEBI:18420"/>
        <label>1</label>
    </ligand>
</feature>
<dbReference type="SUPFAM" id="SSF101478">
    <property type="entry name" value="ADP-ribosylglycohydrolase"/>
    <property type="match status" value="1"/>
</dbReference>
<dbReference type="GO" id="GO:0046872">
    <property type="term" value="F:metal ion binding"/>
    <property type="evidence" value="ECO:0007669"/>
    <property type="project" value="UniProtKB-KW"/>
</dbReference>
<feature type="binding site" evidence="1">
    <location>
        <position position="288"/>
    </location>
    <ligand>
        <name>Mg(2+)</name>
        <dbReference type="ChEBI" id="CHEBI:18420"/>
        <label>1</label>
    </ligand>
</feature>
<feature type="binding site" evidence="1">
    <location>
        <position position="285"/>
    </location>
    <ligand>
        <name>Mg(2+)</name>
        <dbReference type="ChEBI" id="CHEBI:18420"/>
        <label>1</label>
    </ligand>
</feature>
<feature type="binding site" evidence="1">
    <location>
        <position position="74"/>
    </location>
    <ligand>
        <name>Mg(2+)</name>
        <dbReference type="ChEBI" id="CHEBI:18420"/>
        <label>1</label>
    </ligand>
</feature>
<dbReference type="AlphaFoldDB" id="A0A1H8AU13"/>
<organism evidence="2 3">
    <name type="scientific">Stigmatella aurantiaca</name>
    <dbReference type="NCBI Taxonomy" id="41"/>
    <lineage>
        <taxon>Bacteria</taxon>
        <taxon>Pseudomonadati</taxon>
        <taxon>Myxococcota</taxon>
        <taxon>Myxococcia</taxon>
        <taxon>Myxococcales</taxon>
        <taxon>Cystobacterineae</taxon>
        <taxon>Archangiaceae</taxon>
        <taxon>Stigmatella</taxon>
    </lineage>
</organism>
<sequence length="335" mass="36224">MRSPSLHRSRIQGSIAGLAVGDALGYPAEFRTRSQLQREIGLEGITGFLRLKDPRFTRPFILGPDHPPGTFTDDTQMSLCVAEALVAAGHTDRDTLMQEMARRFVQWHHSEDNNRAPGETTGIACGRLAAGVPWREAGVPHSKGCGANMRVAPIGLYYEDLDTVCEVARDSSRLTHGHPAALEGSAAAALLVALALRDVPPEQMHAEVMRRCGGRSPDFDACFSRVPTLIAHPPEEVLIDREKGPHALGEGWVAEEAVACALYCFWRHPDDYRAAVLEAVNTDGDSDSLATITGSVSGARVGVEGIPSEWVSEVEHSARLLELGGLLADARLRVR</sequence>
<dbReference type="Proteomes" id="UP000182719">
    <property type="component" value="Unassembled WGS sequence"/>
</dbReference>
<dbReference type="InterPro" id="IPR036705">
    <property type="entry name" value="Ribosyl_crysJ1_sf"/>
</dbReference>
<gene>
    <name evidence="2" type="ORF">SAMN05444354_12254</name>
</gene>
<accession>A0A1H8AU13</accession>
<dbReference type="InterPro" id="IPR005502">
    <property type="entry name" value="Ribosyl_crysJ1"/>
</dbReference>
<keyword evidence="1" id="KW-0479">Metal-binding</keyword>